<feature type="chain" id="PRO_5046010376" description="DUF4124 domain-containing protein" evidence="2">
    <location>
        <begin position="23"/>
        <end position="97"/>
    </location>
</feature>
<accession>A0ABW9YU10</accession>
<proteinExistence type="predicted"/>
<keyword evidence="4" id="KW-1185">Reference proteome</keyword>
<feature type="signal peptide" evidence="2">
    <location>
        <begin position="1"/>
        <end position="22"/>
    </location>
</feature>
<feature type="region of interest" description="Disordered" evidence="1">
    <location>
        <begin position="48"/>
        <end position="67"/>
    </location>
</feature>
<evidence type="ECO:0008006" key="5">
    <source>
        <dbReference type="Google" id="ProtNLM"/>
    </source>
</evidence>
<protein>
    <recommendedName>
        <fullName evidence="5">DUF4124 domain-containing protein</fullName>
    </recommendedName>
</protein>
<dbReference type="EMBL" id="JAAAXJ010000001">
    <property type="protein sequence ID" value="NBJ23156.1"/>
    <property type="molecule type" value="Genomic_DNA"/>
</dbReference>
<organism evidence="3 4">
    <name type="scientific">Microvirga arsenatis</name>
    <dbReference type="NCBI Taxonomy" id="2692265"/>
    <lineage>
        <taxon>Bacteria</taxon>
        <taxon>Pseudomonadati</taxon>
        <taxon>Pseudomonadota</taxon>
        <taxon>Alphaproteobacteria</taxon>
        <taxon>Hyphomicrobiales</taxon>
        <taxon>Methylobacteriaceae</taxon>
        <taxon>Microvirga</taxon>
    </lineage>
</organism>
<evidence type="ECO:0000313" key="4">
    <source>
        <dbReference type="Proteomes" id="UP000818323"/>
    </source>
</evidence>
<comment type="caution">
    <text evidence="3">The sequence shown here is derived from an EMBL/GenBank/DDBJ whole genome shotgun (WGS) entry which is preliminary data.</text>
</comment>
<keyword evidence="2" id="KW-0732">Signal</keyword>
<evidence type="ECO:0000256" key="1">
    <source>
        <dbReference type="SAM" id="MobiDB-lite"/>
    </source>
</evidence>
<sequence>MNRPARWAVITLLALAAVPAAALDRPVVWRDEDTGCAYLLTPQGGISPRYRRDGTPDCPSVSTGSRGVEDVGRDIARGLDALRREVERLRDRYNNRP</sequence>
<dbReference type="Proteomes" id="UP000818323">
    <property type="component" value="Unassembled WGS sequence"/>
</dbReference>
<name>A0ABW9YU10_9HYPH</name>
<gene>
    <name evidence="3" type="ORF">GR303_02115</name>
</gene>
<evidence type="ECO:0000313" key="3">
    <source>
        <dbReference type="EMBL" id="NBJ23156.1"/>
    </source>
</evidence>
<dbReference type="RefSeq" id="WP_161721750.1">
    <property type="nucleotide sequence ID" value="NZ_JAAAXI010000002.1"/>
</dbReference>
<reference evidence="3 4" key="1">
    <citation type="submission" date="2020-01" db="EMBL/GenBank/DDBJ databases">
        <title>Microvirga sp. nov., an arsenate reduction bacterium isolated from Tibet hotspring sediments.</title>
        <authorList>
            <person name="Yuan C.-G."/>
        </authorList>
    </citation>
    <scope>NUCLEOTIDE SEQUENCE [LARGE SCALE GENOMIC DNA]</scope>
    <source>
        <strain evidence="3 4">SYSU G3D203</strain>
    </source>
</reference>
<evidence type="ECO:0000256" key="2">
    <source>
        <dbReference type="SAM" id="SignalP"/>
    </source>
</evidence>